<name>A0A0U1DWW0_9MYCO</name>
<dbReference type="Proteomes" id="UP000182227">
    <property type="component" value="Unassembled WGS sequence"/>
</dbReference>
<sequence>MARAVSRLVTIASGLDPHGLGVPEVHWMRKSGEYRAAARGFASGTPDGLTAWLLLSSEGLKGGAREALQIAQSAAG</sequence>
<proteinExistence type="predicted"/>
<gene>
    <name evidence="1" type="ORF">BN970_05763</name>
</gene>
<organism evidence="1 2">
    <name type="scientific">Mycolicibacterium conceptionense</name>
    <dbReference type="NCBI Taxonomy" id="451644"/>
    <lineage>
        <taxon>Bacteria</taxon>
        <taxon>Bacillati</taxon>
        <taxon>Actinomycetota</taxon>
        <taxon>Actinomycetes</taxon>
        <taxon>Mycobacteriales</taxon>
        <taxon>Mycobacteriaceae</taxon>
        <taxon>Mycolicibacterium</taxon>
    </lineage>
</organism>
<accession>A0A0U1DWW0</accession>
<evidence type="ECO:0000313" key="1">
    <source>
        <dbReference type="EMBL" id="CQD23355.1"/>
    </source>
</evidence>
<reference evidence="1 2" key="1">
    <citation type="submission" date="2015-03" db="EMBL/GenBank/DDBJ databases">
        <authorList>
            <person name="Murphy D."/>
        </authorList>
    </citation>
    <scope>NUCLEOTIDE SEQUENCE [LARGE SCALE GENOMIC DNA]</scope>
    <source>
        <strain evidence="1 2">D16</strain>
    </source>
</reference>
<dbReference type="AlphaFoldDB" id="A0A0U1DWW0"/>
<evidence type="ECO:0000313" key="2">
    <source>
        <dbReference type="Proteomes" id="UP000182227"/>
    </source>
</evidence>
<protein>
    <submittedName>
        <fullName evidence="1">Uncharacterized protein</fullName>
    </submittedName>
</protein>
<dbReference type="EMBL" id="CTEF01000006">
    <property type="protein sequence ID" value="CQD23355.1"/>
    <property type="molecule type" value="Genomic_DNA"/>
</dbReference>